<evidence type="ECO:0000256" key="1">
    <source>
        <dbReference type="SAM" id="MobiDB-lite"/>
    </source>
</evidence>
<sequence>MRRMRTGGSALMVEADGTRDDEGTEETAAKRLWYKAIRTCTCHRTLFVGSKLRL</sequence>
<reference evidence="4 5" key="1">
    <citation type="journal article" date="2016" name="Mol. Biol. Evol.">
        <title>Comparative Genomics of Early-Diverging Mushroom-Forming Fungi Provides Insights into the Origins of Lignocellulose Decay Capabilities.</title>
        <authorList>
            <person name="Nagy L.G."/>
            <person name="Riley R."/>
            <person name="Tritt A."/>
            <person name="Adam C."/>
            <person name="Daum C."/>
            <person name="Floudas D."/>
            <person name="Sun H."/>
            <person name="Yadav J.S."/>
            <person name="Pangilinan J."/>
            <person name="Larsson K.H."/>
            <person name="Matsuura K."/>
            <person name="Barry K."/>
            <person name="Labutti K."/>
            <person name="Kuo R."/>
            <person name="Ohm R.A."/>
            <person name="Bhattacharya S.S."/>
            <person name="Shirouzu T."/>
            <person name="Yoshinaga Y."/>
            <person name="Martin F.M."/>
            <person name="Grigoriev I.V."/>
            <person name="Hibbett D.S."/>
        </authorList>
    </citation>
    <scope>NUCLEOTIDE SEQUENCE [LARGE SCALE GENOMIC DNA]</scope>
    <source>
        <strain evidence="4 5">CBS 109695</strain>
    </source>
</reference>
<evidence type="ECO:0000313" key="3">
    <source>
        <dbReference type="EMBL" id="KZP02725.1"/>
    </source>
</evidence>
<dbReference type="EMBL" id="KV417498">
    <property type="protein sequence ID" value="KZP29486.1"/>
    <property type="molecule type" value="Genomic_DNA"/>
</dbReference>
<evidence type="ECO:0000313" key="4">
    <source>
        <dbReference type="EMBL" id="KZP29486.1"/>
    </source>
</evidence>
<keyword evidence="5" id="KW-1185">Reference proteome</keyword>
<gene>
    <name evidence="4" type="ORF">FIBSPDRAFT_851485</name>
    <name evidence="3" type="ORF">FIBSPDRAFT_880066</name>
    <name evidence="2" type="ORF">FIBSPDRAFT_880069</name>
</gene>
<dbReference type="AlphaFoldDB" id="A0A166SIF8"/>
<dbReference type="Proteomes" id="UP000076532">
    <property type="component" value="Unassembled WGS sequence"/>
</dbReference>
<evidence type="ECO:0000313" key="2">
    <source>
        <dbReference type="EMBL" id="KZP02720.1"/>
    </source>
</evidence>
<name>A0A166SIF8_9AGAM</name>
<dbReference type="EMBL" id="KV418347">
    <property type="protein sequence ID" value="KZP02725.1"/>
    <property type="molecule type" value="Genomic_DNA"/>
</dbReference>
<feature type="region of interest" description="Disordered" evidence="1">
    <location>
        <begin position="1"/>
        <end position="25"/>
    </location>
</feature>
<dbReference type="EMBL" id="KV418348">
    <property type="protein sequence ID" value="KZP02720.1"/>
    <property type="molecule type" value="Genomic_DNA"/>
</dbReference>
<evidence type="ECO:0000313" key="5">
    <source>
        <dbReference type="Proteomes" id="UP000076532"/>
    </source>
</evidence>
<organism evidence="4 5">
    <name type="scientific">Athelia psychrophila</name>
    <dbReference type="NCBI Taxonomy" id="1759441"/>
    <lineage>
        <taxon>Eukaryota</taxon>
        <taxon>Fungi</taxon>
        <taxon>Dikarya</taxon>
        <taxon>Basidiomycota</taxon>
        <taxon>Agaricomycotina</taxon>
        <taxon>Agaricomycetes</taxon>
        <taxon>Agaricomycetidae</taxon>
        <taxon>Atheliales</taxon>
        <taxon>Atheliaceae</taxon>
        <taxon>Athelia</taxon>
    </lineage>
</organism>
<accession>A0A166SIF8</accession>
<proteinExistence type="predicted"/>
<protein>
    <submittedName>
        <fullName evidence="4">Uncharacterized protein</fullName>
    </submittedName>
</protein>